<evidence type="ECO:0000313" key="4">
    <source>
        <dbReference type="Proteomes" id="UP001044222"/>
    </source>
</evidence>
<name>A0A9D3MLM6_ANGAN</name>
<keyword evidence="4" id="KW-1185">Reference proteome</keyword>
<feature type="chain" id="PRO_5038723690" evidence="2">
    <location>
        <begin position="24"/>
        <end position="269"/>
    </location>
</feature>
<proteinExistence type="predicted"/>
<dbReference type="AlphaFoldDB" id="A0A9D3MLM6"/>
<organism evidence="3 4">
    <name type="scientific">Anguilla anguilla</name>
    <name type="common">European freshwater eel</name>
    <name type="synonym">Muraena anguilla</name>
    <dbReference type="NCBI Taxonomy" id="7936"/>
    <lineage>
        <taxon>Eukaryota</taxon>
        <taxon>Metazoa</taxon>
        <taxon>Chordata</taxon>
        <taxon>Craniata</taxon>
        <taxon>Vertebrata</taxon>
        <taxon>Euteleostomi</taxon>
        <taxon>Actinopterygii</taxon>
        <taxon>Neopterygii</taxon>
        <taxon>Teleostei</taxon>
        <taxon>Anguilliformes</taxon>
        <taxon>Anguillidae</taxon>
        <taxon>Anguilla</taxon>
    </lineage>
</organism>
<evidence type="ECO:0000313" key="3">
    <source>
        <dbReference type="EMBL" id="KAG5849565.1"/>
    </source>
</evidence>
<comment type="caution">
    <text evidence="3">The sequence shown here is derived from an EMBL/GenBank/DDBJ whole genome shotgun (WGS) entry which is preliminary data.</text>
</comment>
<dbReference type="Proteomes" id="UP001044222">
    <property type="component" value="Unassembled WGS sequence"/>
</dbReference>
<feature type="coiled-coil region" evidence="1">
    <location>
        <begin position="216"/>
        <end position="243"/>
    </location>
</feature>
<protein>
    <submittedName>
        <fullName evidence="3">Uncharacterized protein</fullName>
    </submittedName>
</protein>
<reference evidence="3" key="1">
    <citation type="submission" date="2021-01" db="EMBL/GenBank/DDBJ databases">
        <title>A chromosome-scale assembly of European eel, Anguilla anguilla.</title>
        <authorList>
            <person name="Henkel C."/>
            <person name="Jong-Raadsen S.A."/>
            <person name="Dufour S."/>
            <person name="Weltzien F.-A."/>
            <person name="Palstra A.P."/>
            <person name="Pelster B."/>
            <person name="Spaink H.P."/>
            <person name="Van Den Thillart G.E."/>
            <person name="Jansen H."/>
            <person name="Zahm M."/>
            <person name="Klopp C."/>
            <person name="Cedric C."/>
            <person name="Louis A."/>
            <person name="Berthelot C."/>
            <person name="Parey E."/>
            <person name="Roest Crollius H."/>
            <person name="Montfort J."/>
            <person name="Robinson-Rechavi M."/>
            <person name="Bucao C."/>
            <person name="Bouchez O."/>
            <person name="Gislard M."/>
            <person name="Lluch J."/>
            <person name="Milhes M."/>
            <person name="Lampietro C."/>
            <person name="Lopez Roques C."/>
            <person name="Donnadieu C."/>
            <person name="Braasch I."/>
            <person name="Desvignes T."/>
            <person name="Postlethwait J."/>
            <person name="Bobe J."/>
            <person name="Guiguen Y."/>
            <person name="Dirks R."/>
        </authorList>
    </citation>
    <scope>NUCLEOTIDE SEQUENCE</scope>
    <source>
        <strain evidence="3">Tag_6206</strain>
        <tissue evidence="3">Liver</tissue>
    </source>
</reference>
<feature type="signal peptide" evidence="2">
    <location>
        <begin position="1"/>
        <end position="23"/>
    </location>
</feature>
<evidence type="ECO:0000256" key="2">
    <source>
        <dbReference type="SAM" id="SignalP"/>
    </source>
</evidence>
<keyword evidence="1" id="KW-0175">Coiled coil</keyword>
<accession>A0A9D3MLM6</accession>
<sequence length="269" mass="30270">MASVLSVLVLLLLWLGTQLPCKASQCYVPICGAKSNEACDYIALNFSSGKWTASWAERPCRVTGGWSWRRPEEVRTQLVTSLILISGALPLLSPGLAEADGNSTSVPGPLLLRQYLLAWVKWVMESVPEDWWPGSELSLWLTLTGMAVRTVLEVLIYLASNWETVRSIRNMLQTITQKLAAIGRVFFWVTGGVNALYWWVRGHPRPSSGTIPQDVKVVLEEKIRTLELQVETLQRTLAAKEQELTNSQPFQCGRVEPQDRLRVDQRHGW</sequence>
<dbReference type="EMBL" id="JAFIRN010000005">
    <property type="protein sequence ID" value="KAG5849565.1"/>
    <property type="molecule type" value="Genomic_DNA"/>
</dbReference>
<evidence type="ECO:0000256" key="1">
    <source>
        <dbReference type="SAM" id="Coils"/>
    </source>
</evidence>
<keyword evidence="2" id="KW-0732">Signal</keyword>
<gene>
    <name evidence="3" type="ORF">ANANG_G00112290</name>
</gene>